<evidence type="ECO:0000256" key="10">
    <source>
        <dbReference type="ARBA" id="ARBA00044712"/>
    </source>
</evidence>
<dbReference type="STRING" id="933084.A0A067PXJ0"/>
<evidence type="ECO:0000256" key="2">
    <source>
        <dbReference type="ARBA" id="ARBA00011926"/>
    </source>
</evidence>
<dbReference type="EC" id="2.1.1.56" evidence="2"/>
<evidence type="ECO:0000313" key="15">
    <source>
        <dbReference type="Proteomes" id="UP000027265"/>
    </source>
</evidence>
<feature type="compositionally biased region" description="Polar residues" evidence="12">
    <location>
        <begin position="40"/>
        <end position="52"/>
    </location>
</feature>
<keyword evidence="15" id="KW-1185">Reference proteome</keyword>
<dbReference type="Gene3D" id="3.40.50.150">
    <property type="entry name" value="Vaccinia Virus protein VP39"/>
    <property type="match status" value="1"/>
</dbReference>
<keyword evidence="7" id="KW-0507">mRNA processing</keyword>
<dbReference type="OrthoDB" id="10248867at2759"/>
<keyword evidence="4" id="KW-0808">Transferase</keyword>
<feature type="domain" description="MRNA cap 0 methyltransferase" evidence="13">
    <location>
        <begin position="427"/>
        <end position="742"/>
    </location>
</feature>
<evidence type="ECO:0000256" key="8">
    <source>
        <dbReference type="ARBA" id="ARBA00032772"/>
    </source>
</evidence>
<evidence type="ECO:0000256" key="3">
    <source>
        <dbReference type="ARBA" id="ARBA00022603"/>
    </source>
</evidence>
<dbReference type="AlphaFoldDB" id="A0A067PXJ0"/>
<dbReference type="PANTHER" id="PTHR12189">
    <property type="entry name" value="MRNA GUANINE-7- METHYLTRANSFERASE"/>
    <property type="match status" value="1"/>
</dbReference>
<keyword evidence="7" id="KW-0506">mRNA capping</keyword>
<proteinExistence type="predicted"/>
<dbReference type="EMBL" id="KL197715">
    <property type="protein sequence ID" value="KDQ59538.1"/>
    <property type="molecule type" value="Genomic_DNA"/>
</dbReference>
<evidence type="ECO:0000256" key="12">
    <source>
        <dbReference type="SAM" id="MobiDB-lite"/>
    </source>
</evidence>
<comment type="catalytic activity">
    <reaction evidence="10">
        <text>a 5'-end (5'-triphosphoguanosine)-ribonucleoside in mRNA + S-adenosyl-L-methionine = a 5'-end (N(7)-methyl 5'-triphosphoguanosine)-ribonucleoside in mRNA + S-adenosyl-L-homocysteine</text>
        <dbReference type="Rhea" id="RHEA:67008"/>
        <dbReference type="Rhea" id="RHEA-COMP:17166"/>
        <dbReference type="Rhea" id="RHEA-COMP:17167"/>
        <dbReference type="ChEBI" id="CHEBI:57856"/>
        <dbReference type="ChEBI" id="CHEBI:59789"/>
        <dbReference type="ChEBI" id="CHEBI:156461"/>
        <dbReference type="ChEBI" id="CHEBI:167617"/>
        <dbReference type="EC" id="2.1.1.56"/>
    </reaction>
</comment>
<accession>A0A067PXJ0</accession>
<keyword evidence="6" id="KW-0694">RNA-binding</keyword>
<dbReference type="GO" id="GO:0003723">
    <property type="term" value="F:RNA binding"/>
    <property type="evidence" value="ECO:0007669"/>
    <property type="project" value="UniProtKB-KW"/>
</dbReference>
<dbReference type="GO" id="GO:0005634">
    <property type="term" value="C:nucleus"/>
    <property type="evidence" value="ECO:0007669"/>
    <property type="project" value="TreeGrafter"/>
</dbReference>
<dbReference type="PROSITE" id="PS51562">
    <property type="entry name" value="RNA_CAP0_MT"/>
    <property type="match status" value="1"/>
</dbReference>
<evidence type="ECO:0000256" key="1">
    <source>
        <dbReference type="ARBA" id="ARBA00003378"/>
    </source>
</evidence>
<keyword evidence="5" id="KW-0949">S-adenosyl-L-methionine</keyword>
<feature type="region of interest" description="Disordered" evidence="12">
    <location>
        <begin position="360"/>
        <end position="379"/>
    </location>
</feature>
<sequence>MPAFDPVRDAVLNSPISQSLPLPFPRSDTAPVISFPSPANPNNTHMPTNSPSDIPRPLTATSHPSPVLNRRATDLAVLLNSGPAPESPLATPLFTPTAESKPFGLSQLLLPVNTPGTGFVGGSGAAGAALGVGGSAIIAESREDDKLAAATPLSRRSTVSSTSAASPEYPPDHNRPGSASTSYFSIRPPSSHSHSSSSRSPLITHKNASGPSANVNTASPSFAHTFPTTGATPTRSPVASTTTLNSRPSSSASTPASHPHPRYDPVHSSAQPFVFDRSPRQFTTNMPPPPPPAPQQAPPQNTQRQSDRSRSSSASLSPIAISKPKPLLYAPRHRITPAGSVLAPLTAAEVEMYANLRGAQKLRKKRKREDDDDGGGVDFNSFRAAVESATSGGDVEERPKKRVKDVALIAGHYNARPDVGPKQRLQSPIIGLKAFNNWIKSVLITKFAHQALVASPFNVAGEEKGGRGGGRRGPGTGGNVLDMGCGKGGDLVKWSKAKVGEYFGLDIAAISVDQARARHSTMHPNSRFRAQFHALDCYTHPISSVLPLLASAYPPSRSSVSGPAMPFDVVSLQFCMHYAFESEKKARCMLDNVSRYLRPGGVFIGTVPNAELLLQRLSQIPTNASEFSFGNSVYSIRFEDRRPKAERPVFGDRYWFFLRDAVENVPEYVVQWDNFISLAAEYSLYPKYKAEFHQVFSENQHDPEFGPLMVRMKVVDAKGESQMDEDQWEAANIYIAFALEKR</sequence>
<dbReference type="HOGENOM" id="CLU_020346_4_0_1"/>
<feature type="compositionally biased region" description="Low complexity" evidence="12">
    <location>
        <begin position="246"/>
        <end position="257"/>
    </location>
</feature>
<dbReference type="Proteomes" id="UP000027265">
    <property type="component" value="Unassembled WGS sequence"/>
</dbReference>
<evidence type="ECO:0000256" key="7">
    <source>
        <dbReference type="ARBA" id="ARBA00023042"/>
    </source>
</evidence>
<dbReference type="InterPro" id="IPR029063">
    <property type="entry name" value="SAM-dependent_MTases_sf"/>
</dbReference>
<dbReference type="SUPFAM" id="SSF53335">
    <property type="entry name" value="S-adenosyl-L-methionine-dependent methyltransferases"/>
    <property type="match status" value="1"/>
</dbReference>
<dbReference type="InParanoid" id="A0A067PXJ0"/>
<feature type="compositionally biased region" description="Polar residues" evidence="12">
    <location>
        <begin position="206"/>
        <end position="245"/>
    </location>
</feature>
<dbReference type="CDD" id="cd02440">
    <property type="entry name" value="AdoMet_MTases"/>
    <property type="match status" value="1"/>
</dbReference>
<name>A0A067PXJ0_9AGAM</name>
<evidence type="ECO:0000256" key="9">
    <source>
        <dbReference type="ARBA" id="ARBA00033387"/>
    </source>
</evidence>
<feature type="compositionally biased region" description="Pro residues" evidence="12">
    <location>
        <begin position="286"/>
        <end position="297"/>
    </location>
</feature>
<keyword evidence="3" id="KW-0489">Methyltransferase</keyword>
<dbReference type="InterPro" id="IPR004971">
    <property type="entry name" value="mRNA_G-N7_MeTrfase_dom"/>
</dbReference>
<dbReference type="PANTHER" id="PTHR12189:SF2">
    <property type="entry name" value="MRNA CAP GUANINE-N7 METHYLTRANSFERASE"/>
    <property type="match status" value="1"/>
</dbReference>
<reference evidence="15" key="1">
    <citation type="journal article" date="2014" name="Proc. Natl. Acad. Sci. U.S.A.">
        <title>Extensive sampling of basidiomycete genomes demonstrates inadequacy of the white-rot/brown-rot paradigm for wood decay fungi.</title>
        <authorList>
            <person name="Riley R."/>
            <person name="Salamov A.A."/>
            <person name="Brown D.W."/>
            <person name="Nagy L.G."/>
            <person name="Floudas D."/>
            <person name="Held B.W."/>
            <person name="Levasseur A."/>
            <person name="Lombard V."/>
            <person name="Morin E."/>
            <person name="Otillar R."/>
            <person name="Lindquist E.A."/>
            <person name="Sun H."/>
            <person name="LaButti K.M."/>
            <person name="Schmutz J."/>
            <person name="Jabbour D."/>
            <person name="Luo H."/>
            <person name="Baker S.E."/>
            <person name="Pisabarro A.G."/>
            <person name="Walton J.D."/>
            <person name="Blanchette R.A."/>
            <person name="Henrissat B."/>
            <person name="Martin F."/>
            <person name="Cullen D."/>
            <person name="Hibbett D.S."/>
            <person name="Grigoriev I.V."/>
        </authorList>
    </citation>
    <scope>NUCLEOTIDE SEQUENCE [LARGE SCALE GENOMIC DNA]</scope>
    <source>
        <strain evidence="15">MUCL 33604</strain>
    </source>
</reference>
<dbReference type="InterPro" id="IPR039753">
    <property type="entry name" value="RG7MT1"/>
</dbReference>
<feature type="region of interest" description="Disordered" evidence="12">
    <location>
        <begin position="15"/>
        <end position="66"/>
    </location>
</feature>
<evidence type="ECO:0000313" key="14">
    <source>
        <dbReference type="EMBL" id="KDQ59538.1"/>
    </source>
</evidence>
<dbReference type="GO" id="GO:0004482">
    <property type="term" value="F:mRNA 5'-cap (guanine-N7-)-methyltransferase activity"/>
    <property type="evidence" value="ECO:0007669"/>
    <property type="project" value="UniProtKB-EC"/>
</dbReference>
<feature type="region of interest" description="Disordered" evidence="12">
    <location>
        <begin position="148"/>
        <end position="319"/>
    </location>
</feature>
<comment type="function">
    <text evidence="1">Responsible for methylating the 5'-cap structure of mRNAs.</text>
</comment>
<organism evidence="14 15">
    <name type="scientific">Jaapia argillacea MUCL 33604</name>
    <dbReference type="NCBI Taxonomy" id="933084"/>
    <lineage>
        <taxon>Eukaryota</taxon>
        <taxon>Fungi</taxon>
        <taxon>Dikarya</taxon>
        <taxon>Basidiomycota</taxon>
        <taxon>Agaricomycotina</taxon>
        <taxon>Agaricomycetes</taxon>
        <taxon>Agaricomycetidae</taxon>
        <taxon>Jaapiales</taxon>
        <taxon>Jaapiaceae</taxon>
        <taxon>Jaapia</taxon>
    </lineage>
</organism>
<evidence type="ECO:0000256" key="5">
    <source>
        <dbReference type="ARBA" id="ARBA00022691"/>
    </source>
</evidence>
<evidence type="ECO:0000259" key="13">
    <source>
        <dbReference type="PROSITE" id="PS51562"/>
    </source>
</evidence>
<evidence type="ECO:0000256" key="4">
    <source>
        <dbReference type="ARBA" id="ARBA00022679"/>
    </source>
</evidence>
<protein>
    <recommendedName>
        <fullName evidence="11">mRNA cap guanine-N(7) methyltransferase</fullName>
        <ecNumber evidence="2">2.1.1.56</ecNumber>
    </recommendedName>
    <alternativeName>
        <fullName evidence="8">mRNA (guanine-N(7))-methyltransferase</fullName>
    </alternativeName>
    <alternativeName>
        <fullName evidence="9">mRNA cap methyltransferase</fullName>
    </alternativeName>
</protein>
<evidence type="ECO:0000256" key="6">
    <source>
        <dbReference type="ARBA" id="ARBA00022884"/>
    </source>
</evidence>
<gene>
    <name evidence="14" type="ORF">JAAARDRAFT_33115</name>
</gene>
<evidence type="ECO:0000256" key="11">
    <source>
        <dbReference type="ARBA" id="ARBA00049739"/>
    </source>
</evidence>
<feature type="compositionally biased region" description="Low complexity" evidence="12">
    <location>
        <begin position="187"/>
        <end position="201"/>
    </location>
</feature>
<dbReference type="Pfam" id="PF03291">
    <property type="entry name" value="mRNA_G-N7_MeTrfase"/>
    <property type="match status" value="2"/>
</dbReference>
<feature type="compositionally biased region" description="Low complexity" evidence="12">
    <location>
        <begin position="154"/>
        <end position="166"/>
    </location>
</feature>